<dbReference type="PANTHER" id="PTHR41313">
    <property type="entry name" value="ADENINE-SPECIFIC METHYLTRANSFERASE"/>
    <property type="match status" value="1"/>
</dbReference>
<evidence type="ECO:0000259" key="3">
    <source>
        <dbReference type="PROSITE" id="PS51194"/>
    </source>
</evidence>
<protein>
    <submittedName>
        <fullName evidence="4">DNA methylase</fullName>
    </submittedName>
</protein>
<dbReference type="SUPFAM" id="SSF52540">
    <property type="entry name" value="P-loop containing nucleoside triphosphate hydrolases"/>
    <property type="match status" value="2"/>
</dbReference>
<evidence type="ECO:0000256" key="2">
    <source>
        <dbReference type="SAM" id="Coils"/>
    </source>
</evidence>
<reference evidence="4 5" key="1">
    <citation type="journal article" date="2020" name="Microbiol. Res.">
        <title>Flavobacterium pokkalii sp. nov., a novel plant growth promoting native rhizobacteria isolated from pokkali rice grown in coastal saline affected agricultural regions of southern India, Kerala.</title>
        <authorList>
            <person name="Menon R.R."/>
            <person name="Kumari S."/>
            <person name="Viver T."/>
            <person name="Rameshkumar N."/>
        </authorList>
    </citation>
    <scope>NUCLEOTIDE SEQUENCE [LARGE SCALE GENOMIC DNA]</scope>
    <source>
        <strain evidence="4 5">L1I52</strain>
    </source>
</reference>
<dbReference type="Pfam" id="PF02384">
    <property type="entry name" value="N6_Mtase"/>
    <property type="match status" value="1"/>
</dbReference>
<organism evidence="4 5">
    <name type="scientific">Flavobacterium pokkalii</name>
    <dbReference type="NCBI Taxonomy" id="1940408"/>
    <lineage>
        <taxon>Bacteria</taxon>
        <taxon>Pseudomonadati</taxon>
        <taxon>Bacteroidota</taxon>
        <taxon>Flavobacteriia</taxon>
        <taxon>Flavobacteriales</taxon>
        <taxon>Flavobacteriaceae</taxon>
        <taxon>Flavobacterium</taxon>
    </lineage>
</organism>
<proteinExistence type="inferred from homology"/>
<dbReference type="GO" id="GO:0032259">
    <property type="term" value="P:methylation"/>
    <property type="evidence" value="ECO:0007669"/>
    <property type="project" value="UniProtKB-KW"/>
</dbReference>
<dbReference type="Gene3D" id="3.40.50.300">
    <property type="entry name" value="P-loop containing nucleotide triphosphate hydrolases"/>
    <property type="match status" value="2"/>
</dbReference>
<evidence type="ECO:0000313" key="4">
    <source>
        <dbReference type="EMBL" id="MBD0724780.1"/>
    </source>
</evidence>
<feature type="domain" description="Helicase C-terminal" evidence="3">
    <location>
        <begin position="1352"/>
        <end position="1524"/>
    </location>
</feature>
<dbReference type="RefSeq" id="WP_188220164.1">
    <property type="nucleotide sequence ID" value="NZ_NASZ01000006.1"/>
</dbReference>
<dbReference type="PANTHER" id="PTHR41313:SF1">
    <property type="entry name" value="DNA METHYLASE ADENINE-SPECIFIC DOMAIN-CONTAINING PROTEIN"/>
    <property type="match status" value="1"/>
</dbReference>
<evidence type="ECO:0000313" key="5">
    <source>
        <dbReference type="Proteomes" id="UP000661715"/>
    </source>
</evidence>
<dbReference type="Proteomes" id="UP000661715">
    <property type="component" value="Unassembled WGS sequence"/>
</dbReference>
<feature type="coiled-coil region" evidence="2">
    <location>
        <begin position="1721"/>
        <end position="1765"/>
    </location>
</feature>
<keyword evidence="4" id="KW-0808">Transferase</keyword>
<accession>A0ABR7UPS9</accession>
<keyword evidence="4" id="KW-0489">Methyltransferase</keyword>
<comment type="similarity">
    <text evidence="1">Belongs to the N(4)/N(6)-methyltransferase family.</text>
</comment>
<evidence type="ECO:0000256" key="1">
    <source>
        <dbReference type="ARBA" id="ARBA00006594"/>
    </source>
</evidence>
<dbReference type="SMART" id="SM00490">
    <property type="entry name" value="HELICc"/>
    <property type="match status" value="1"/>
</dbReference>
<sequence length="1801" mass="205565">MGFNKRQHLQTNIDVLKIAFKLEKENRQATEEERLLMKQYSGFGGLKFVLNPVENAIDSKHWRKTDHHLFSLTQELHQLLKENAIDDREYRHYVDSMRNSVLTAFYTPPAVISALSDTLKENGLVINRMLEPSAGSGSFVEVFNKTFETISETCAYEKELLTGKILQHIYPNIKTRIEGFETIPEKEQKSYDLVTSNIPFGDVSIFDLSYSRSKDSARVQAARSIHNYFFLKGGDMLREGGILAFITSQGVLNSPSNAAIREALMKDHKLVSAIRLPNNLFTEHAGTDVGSDLIVLQKHTAKDGLSLREKQFCETNINSENVSNNVLLTNPDYVVHTKSYSGTDPYGKPTIIFEHEGGVEGIATDLKRILKDDFSIHLDIDFYNGFLSEKTVIQPKIPLANEPIIQKKAIEIPKSEVELSRQLKKENGFQEQLNLFDLFETAIPAKINVTKPRFNNKTKTVKQRIYREQPSLFDTIKPQLTDQKPSVSEQPQTIIRSEIDGDLFSQLNTNKQSSEVGNITTPIQTETSPNPTPYTGEIHVFHREECLVKDNELIGYLKEVDIKSGKAMFHPLLLSAGQKMRASAYIDLRDVYHRLYNNEAVLKEEQTKDREILNKQYDDFVKRYGNLNSADNIKLIKTDAAGKEIPYLERVIGGVVRKADIFQHPVSFSTSSLATDNPDEALAASLNQYGKVNFDYMSKLSGMASDDIQEALRGKIFYNPLEREYEISEKWVSGNVVEKSNQLIEYLKNNPDDNVAKESLTALEEARPRRIEFEELDFNLGERWIPTEIYACFASQLFQTEVRIFYTENTDDFAINCEQKNVHIRDKYSVKSESRTYDGIALLKHALVNTTPDITKRIIIDDKEVKVRDIEAIQVANTKIDEIRTAFSDWLHAQNDEFKKRLTDQYNNTFNCFVRPQYNGSHQEFPGLDRKALGIEDLYPSQKDAVWMIKLNGGAICDHEVGAGKTLIMCTAAQEMKRLAMVHKPMIIGLKANVHEIAETYRTAYPHAKILYPGKEDFTAQKRQRIFGDIKNNDWDCIILTHDQFGMIPQSPELQKEILQMELNSVEENLTALETQGKDISRAMLKGVIVRKQNLEVKLKTIEYDIENRKDDIVDFKMMGIDHLLVDESHRFKNLMFNTRHDRVAGLGNMQGSQKALNLLFALRTIQDRTGKDLGATFLSGTTISNSLTELYLLFKFLRPQALEKQGINCFDAWAAIYTRKTTDYEFSVANNIVQKERFRYFIKVPELAQFYSEITDYRTAKDIGIDRPEKNEILHNIPPTPEQEVFIKNLMDFAKSGNATLLGRPPLTDREEKAKMLIATDYARKMSLDMRMVNQKYEDHPDNKASHCAATIASYYNRFNSQKGTQFVFSDLGTYKPTEWNVYAEIKRKLVQNHNIPSHEIRFIQEAKTDKQRKELISAMNEGKIRVLFGSTDMLGTGVNAQKRAVAVHHLDTPWRPSDLTQRDGRAIRKGNEIAKYFANNKVDVIIYAVEKSLDSYKFNLLYNKQLFIDQLKSNNLGKRTIDEGGMDEKSGMNFSEYVAILSGNTDLLDKAKLEKQIAGLESERQAFNRSKFSSKYKLEDVTTTLESTQSRLNRIIVDWNNLQQRMQKGSDGTLLNPVQLNGLPAYADVKQVGAKLNEYAEKARTGGEFEEIGSLYGFTLLVKTELSEKKIDILERDNRFFVQGEGGIKYTYNNEYMASEPKTAAMNFINALKKIPSLVEQEQNKIANLKKDLPVLQEVVNSNWSKEDKLQELKNELATMERKIKLSIAPSENLKEVGLSDSDKVAVKNVVTPIRLRAI</sequence>
<dbReference type="InterPro" id="IPR027417">
    <property type="entry name" value="P-loop_NTPase"/>
</dbReference>
<dbReference type="InterPro" id="IPR029063">
    <property type="entry name" value="SAM-dependent_MTases_sf"/>
</dbReference>
<name>A0ABR7UPS9_9FLAO</name>
<gene>
    <name evidence="4" type="ORF">B6A10_06270</name>
</gene>
<dbReference type="EMBL" id="NASZ01000006">
    <property type="protein sequence ID" value="MBD0724780.1"/>
    <property type="molecule type" value="Genomic_DNA"/>
</dbReference>
<keyword evidence="5" id="KW-1185">Reference proteome</keyword>
<dbReference type="GO" id="GO:0008168">
    <property type="term" value="F:methyltransferase activity"/>
    <property type="evidence" value="ECO:0007669"/>
    <property type="project" value="UniProtKB-KW"/>
</dbReference>
<comment type="caution">
    <text evidence="4">The sequence shown here is derived from an EMBL/GenBank/DDBJ whole genome shotgun (WGS) entry which is preliminary data.</text>
</comment>
<dbReference type="Gene3D" id="3.40.50.150">
    <property type="entry name" value="Vaccinia Virus protein VP39"/>
    <property type="match status" value="1"/>
</dbReference>
<keyword evidence="2" id="KW-0175">Coiled coil</keyword>
<dbReference type="InterPro" id="IPR052933">
    <property type="entry name" value="DNA_Protect_Modify"/>
</dbReference>
<dbReference type="SUPFAM" id="SSF53335">
    <property type="entry name" value="S-adenosyl-L-methionine-dependent methyltransferases"/>
    <property type="match status" value="1"/>
</dbReference>
<dbReference type="PRINTS" id="PR00507">
    <property type="entry name" value="N12N6MTFRASE"/>
</dbReference>
<dbReference type="InterPro" id="IPR001650">
    <property type="entry name" value="Helicase_C-like"/>
</dbReference>
<dbReference type="InterPro" id="IPR003356">
    <property type="entry name" value="DNA_methylase_A-5"/>
</dbReference>
<dbReference type="Pfam" id="PF00271">
    <property type="entry name" value="Helicase_C"/>
    <property type="match status" value="1"/>
</dbReference>
<dbReference type="PROSITE" id="PS51194">
    <property type="entry name" value="HELICASE_CTER"/>
    <property type="match status" value="1"/>
</dbReference>